<feature type="region of interest" description="Disordered" evidence="1">
    <location>
        <begin position="292"/>
        <end position="323"/>
    </location>
</feature>
<dbReference type="AlphaFoldDB" id="A0A560HBU5"/>
<evidence type="ECO:0000256" key="1">
    <source>
        <dbReference type="SAM" id="MobiDB-lite"/>
    </source>
</evidence>
<feature type="compositionally biased region" description="Acidic residues" evidence="1">
    <location>
        <begin position="305"/>
        <end position="315"/>
    </location>
</feature>
<evidence type="ECO:0000313" key="2">
    <source>
        <dbReference type="EMBL" id="TWB43837.1"/>
    </source>
</evidence>
<dbReference type="SUPFAM" id="SSF48576">
    <property type="entry name" value="Terpenoid synthases"/>
    <property type="match status" value="1"/>
</dbReference>
<dbReference type="RefSeq" id="WP_145730909.1">
    <property type="nucleotide sequence ID" value="NZ_VITR01000004.1"/>
</dbReference>
<organism evidence="2 3">
    <name type="scientific">Nitrospirillum amazonense</name>
    <dbReference type="NCBI Taxonomy" id="28077"/>
    <lineage>
        <taxon>Bacteria</taxon>
        <taxon>Pseudomonadati</taxon>
        <taxon>Pseudomonadota</taxon>
        <taxon>Alphaproteobacteria</taxon>
        <taxon>Rhodospirillales</taxon>
        <taxon>Azospirillaceae</taxon>
        <taxon>Nitrospirillum</taxon>
    </lineage>
</organism>
<comment type="caution">
    <text evidence="2">The sequence shown here is derived from an EMBL/GenBank/DDBJ whole genome shotgun (WGS) entry which is preliminary data.</text>
</comment>
<name>A0A560HBU5_9PROT</name>
<dbReference type="InterPro" id="IPR008949">
    <property type="entry name" value="Isoprenoid_synthase_dom_sf"/>
</dbReference>
<evidence type="ECO:0000313" key="3">
    <source>
        <dbReference type="Proteomes" id="UP000315751"/>
    </source>
</evidence>
<dbReference type="PANTHER" id="PTHR31480">
    <property type="entry name" value="BIFUNCTIONAL LYCOPENE CYCLASE/PHYTOENE SYNTHASE"/>
    <property type="match status" value="1"/>
</dbReference>
<dbReference type="InterPro" id="IPR002060">
    <property type="entry name" value="Squ/phyt_synthse"/>
</dbReference>
<feature type="compositionally biased region" description="Pro residues" evidence="1">
    <location>
        <begin position="295"/>
        <end position="304"/>
    </location>
</feature>
<protein>
    <submittedName>
        <fullName evidence="2">Phytoene/squalene synthetase</fullName>
    </submittedName>
</protein>
<accession>A0A560HBU5</accession>
<dbReference type="EMBL" id="VITR01000004">
    <property type="protein sequence ID" value="TWB43837.1"/>
    <property type="molecule type" value="Genomic_DNA"/>
</dbReference>
<dbReference type="GO" id="GO:0016765">
    <property type="term" value="F:transferase activity, transferring alkyl or aryl (other than methyl) groups"/>
    <property type="evidence" value="ECO:0007669"/>
    <property type="project" value="UniProtKB-ARBA"/>
</dbReference>
<gene>
    <name evidence="2" type="ORF">FBZ90_104225</name>
</gene>
<proteinExistence type="predicted"/>
<dbReference type="Gene3D" id="1.10.600.10">
    <property type="entry name" value="Farnesyl Diphosphate Synthase"/>
    <property type="match status" value="1"/>
</dbReference>
<dbReference type="OrthoDB" id="9807580at2"/>
<keyword evidence="3" id="KW-1185">Reference proteome</keyword>
<reference evidence="2 3" key="1">
    <citation type="submission" date="2019-06" db="EMBL/GenBank/DDBJ databases">
        <title>Genomic Encyclopedia of Type Strains, Phase IV (KMG-V): Genome sequencing to study the core and pangenomes of soil and plant-associated prokaryotes.</title>
        <authorList>
            <person name="Whitman W."/>
        </authorList>
    </citation>
    <scope>NUCLEOTIDE SEQUENCE [LARGE SCALE GENOMIC DNA]</scope>
    <source>
        <strain evidence="2 3">BR 11622</strain>
    </source>
</reference>
<dbReference type="Proteomes" id="UP000315751">
    <property type="component" value="Unassembled WGS sequence"/>
</dbReference>
<sequence>MADFRIQPPLIGRARPAQRRPPVQGGYASALRRVPKAMRRHAAAFASFLKLAHDITGDANLEPEAKIAQLDALERALVSGGNVPSWLGPALELKASLAITGGSSLHARQLLQAFRRDAEGYRTRTWGDVLAACRLAANPVGHHLLELYGESADALAATDALCTAIRLLRVVQECRDDWVRLGRCYFPLDWFDAVGASPEHLVEHRATPAIRMVLDRMLDRIDRQLDHARALPGALRDPGLRMETAVLLHAARLMAGRLRRRDPLAQGISLGPLARAWVALRARLVLARSMAGMAPTPPSGPPPDPDADVNGETDLEQPPRQKG</sequence>
<dbReference type="Pfam" id="PF00494">
    <property type="entry name" value="SQS_PSY"/>
    <property type="match status" value="1"/>
</dbReference>